<accession>C7NQR8</accession>
<name>C7NQR8_HALUD</name>
<protein>
    <submittedName>
        <fullName evidence="4">Uncharacterized protein</fullName>
    </submittedName>
</protein>
<dbReference type="Pfam" id="PF13636">
    <property type="entry name" value="Methyltranf_PUA"/>
    <property type="match status" value="1"/>
</dbReference>
<dbReference type="AlphaFoldDB" id="C7NQR8"/>
<dbReference type="HOGENOM" id="CLU_135996_0_0_2"/>
<evidence type="ECO:0000259" key="3">
    <source>
        <dbReference type="Pfam" id="PF23437"/>
    </source>
</evidence>
<feature type="domain" description="DUF7122" evidence="3">
    <location>
        <begin position="11"/>
        <end position="86"/>
    </location>
</feature>
<gene>
    <name evidence="4" type="ordered locus">Huta_0340</name>
</gene>
<dbReference type="Pfam" id="PF23437">
    <property type="entry name" value="DUF7122"/>
    <property type="match status" value="1"/>
</dbReference>
<sequence>MTDGSASSDAELGENDGDRFDRLPATEDEREVQGRPTRQDVLDYWDDRFGVPPETFEEHTFWERGSGKIWVFYGDLPSPVHIEALGMTFLRTRQEHWKPTLEAVQRFGHHAETCVIHLSREQARTFLAGDDQAIEWDGDWGYLIVAHNLAGEVEPLGVGLYIHGELRSQVPKGRRREL</sequence>
<proteinExistence type="predicted"/>
<evidence type="ECO:0000313" key="5">
    <source>
        <dbReference type="Proteomes" id="UP000002071"/>
    </source>
</evidence>
<evidence type="ECO:0000256" key="1">
    <source>
        <dbReference type="SAM" id="MobiDB-lite"/>
    </source>
</evidence>
<evidence type="ECO:0000313" key="4">
    <source>
        <dbReference type="EMBL" id="ACV10527.1"/>
    </source>
</evidence>
<dbReference type="EMBL" id="CP001687">
    <property type="protein sequence ID" value="ACV10527.1"/>
    <property type="molecule type" value="Genomic_DNA"/>
</dbReference>
<dbReference type="GeneID" id="8382604"/>
<feature type="region of interest" description="Disordered" evidence="1">
    <location>
        <begin position="1"/>
        <end position="37"/>
    </location>
</feature>
<reference evidence="4 5" key="1">
    <citation type="journal article" date="2009" name="Stand. Genomic Sci.">
        <title>Complete genome sequence of Halorhabdus utahensis type strain (AX-2).</title>
        <authorList>
            <person name="Anderson I."/>
            <person name="Tindall B.J."/>
            <person name="Pomrenke H."/>
            <person name="Goker M."/>
            <person name="Lapidus A."/>
            <person name="Nolan M."/>
            <person name="Copeland A."/>
            <person name="Glavina Del Rio T."/>
            <person name="Chen F."/>
            <person name="Tice H."/>
            <person name="Cheng J.F."/>
            <person name="Lucas S."/>
            <person name="Chertkov O."/>
            <person name="Bruce D."/>
            <person name="Brettin T."/>
            <person name="Detter J.C."/>
            <person name="Han C."/>
            <person name="Goodwin L."/>
            <person name="Land M."/>
            <person name="Hauser L."/>
            <person name="Chang Y.J."/>
            <person name="Jeffries C.D."/>
            <person name="Pitluck S."/>
            <person name="Pati A."/>
            <person name="Mavromatis K."/>
            <person name="Ivanova N."/>
            <person name="Ovchinnikova G."/>
            <person name="Chen A."/>
            <person name="Palaniappan K."/>
            <person name="Chain P."/>
            <person name="Rohde M."/>
            <person name="Bristow J."/>
            <person name="Eisen J.A."/>
            <person name="Markowitz V."/>
            <person name="Hugenholtz P."/>
            <person name="Kyrpides N.C."/>
            <person name="Klenk H.P."/>
        </authorList>
    </citation>
    <scope>NUCLEOTIDE SEQUENCE [LARGE SCALE GENOMIC DNA]</scope>
    <source>
        <strain evidence="5">DSM 12940 / JCM 11049 / AX-2</strain>
    </source>
</reference>
<dbReference type="Proteomes" id="UP000002071">
    <property type="component" value="Chromosome"/>
</dbReference>
<dbReference type="RefSeq" id="WP_012795404.1">
    <property type="nucleotide sequence ID" value="NC_013158.1"/>
</dbReference>
<dbReference type="eggNOG" id="arCOG02286">
    <property type="taxonomic scope" value="Archaea"/>
</dbReference>
<keyword evidence="5" id="KW-1185">Reference proteome</keyword>
<dbReference type="KEGG" id="hut:Huta_0340"/>
<dbReference type="STRING" id="519442.Huta_0340"/>
<dbReference type="InterPro" id="IPR027391">
    <property type="entry name" value="Nol1_Nop2_Fmu_2"/>
</dbReference>
<evidence type="ECO:0000259" key="2">
    <source>
        <dbReference type="Pfam" id="PF13636"/>
    </source>
</evidence>
<organism evidence="4 5">
    <name type="scientific">Halorhabdus utahensis (strain DSM 12940 / JCM 11049 / AX-2)</name>
    <dbReference type="NCBI Taxonomy" id="519442"/>
    <lineage>
        <taxon>Archaea</taxon>
        <taxon>Methanobacteriati</taxon>
        <taxon>Methanobacteriota</taxon>
        <taxon>Stenosarchaea group</taxon>
        <taxon>Halobacteria</taxon>
        <taxon>Halobacteriales</taxon>
        <taxon>Haloarculaceae</taxon>
        <taxon>Halorhabdus</taxon>
    </lineage>
</organism>
<feature type="domain" description="rRNA small subunit methyltransferase F RNA-binding PUA-like" evidence="2">
    <location>
        <begin position="123"/>
        <end position="176"/>
    </location>
</feature>
<dbReference type="InterPro" id="IPR055546">
    <property type="entry name" value="DUF7122"/>
</dbReference>
<dbReference type="Gene3D" id="3.10.450.720">
    <property type="match status" value="1"/>
</dbReference>
<feature type="compositionally biased region" description="Basic and acidic residues" evidence="1">
    <location>
        <begin position="16"/>
        <end position="37"/>
    </location>
</feature>
<dbReference type="OrthoDB" id="50259at2157"/>